<dbReference type="EMBL" id="QGGO01000008">
    <property type="protein sequence ID" value="PWK27058.1"/>
    <property type="molecule type" value="Genomic_DNA"/>
</dbReference>
<dbReference type="PANTHER" id="PTHR43477">
    <property type="entry name" value="DIHYDROANTICAPSIN 7-DEHYDROGENASE"/>
    <property type="match status" value="1"/>
</dbReference>
<dbReference type="PANTHER" id="PTHR43477:SF1">
    <property type="entry name" value="DIHYDROANTICAPSIN 7-DEHYDROGENASE"/>
    <property type="match status" value="1"/>
</dbReference>
<organism evidence="3 4">
    <name type="scientific">Arcicella aurantiaca</name>
    <dbReference type="NCBI Taxonomy" id="591202"/>
    <lineage>
        <taxon>Bacteria</taxon>
        <taxon>Pseudomonadati</taxon>
        <taxon>Bacteroidota</taxon>
        <taxon>Cytophagia</taxon>
        <taxon>Cytophagales</taxon>
        <taxon>Flectobacillaceae</taxon>
        <taxon>Arcicella</taxon>
    </lineage>
</organism>
<gene>
    <name evidence="3" type="ORF">LV89_01872</name>
</gene>
<dbReference type="CDD" id="cd05233">
    <property type="entry name" value="SDR_c"/>
    <property type="match status" value="1"/>
</dbReference>
<name>A0A316EBU8_9BACT</name>
<evidence type="ECO:0000313" key="3">
    <source>
        <dbReference type="EMBL" id="PWK27058.1"/>
    </source>
</evidence>
<dbReference type="Proteomes" id="UP000245489">
    <property type="component" value="Unassembled WGS sequence"/>
</dbReference>
<accession>A0A316EBU8</accession>
<keyword evidence="2" id="KW-0560">Oxidoreductase</keyword>
<proteinExistence type="inferred from homology"/>
<protein>
    <submittedName>
        <fullName evidence="3">NAD(P)-dependent dehydrogenase (Short-subunit alcohol dehydrogenase family)</fullName>
    </submittedName>
</protein>
<dbReference type="InterPro" id="IPR002347">
    <property type="entry name" value="SDR_fam"/>
</dbReference>
<evidence type="ECO:0000313" key="4">
    <source>
        <dbReference type="Proteomes" id="UP000245489"/>
    </source>
</evidence>
<evidence type="ECO:0000256" key="1">
    <source>
        <dbReference type="ARBA" id="ARBA00006484"/>
    </source>
</evidence>
<evidence type="ECO:0000256" key="2">
    <source>
        <dbReference type="ARBA" id="ARBA00023002"/>
    </source>
</evidence>
<dbReference type="OrthoDB" id="9803333at2"/>
<dbReference type="RefSeq" id="WP_109742629.1">
    <property type="nucleotide sequence ID" value="NZ_QGGO01000008.1"/>
</dbReference>
<dbReference type="InterPro" id="IPR051122">
    <property type="entry name" value="SDR_DHRS6-like"/>
</dbReference>
<dbReference type="InterPro" id="IPR036291">
    <property type="entry name" value="NAD(P)-bd_dom_sf"/>
</dbReference>
<dbReference type="AlphaFoldDB" id="A0A316EBU8"/>
<dbReference type="SUPFAM" id="SSF51735">
    <property type="entry name" value="NAD(P)-binding Rossmann-fold domains"/>
    <property type="match status" value="1"/>
</dbReference>
<comment type="caution">
    <text evidence="3">The sequence shown here is derived from an EMBL/GenBank/DDBJ whole genome shotgun (WGS) entry which is preliminary data.</text>
</comment>
<sequence>MSKNILIVGASSGIGFEAAKILLSKGYNVYTASRNQPDLAGITHLVWDAQNPDTNAFANLPETLDGVVYCPGTINLKPFHRLSQEDFKNDFQINVLGAISVIQAVLPKLKKAESASVVLYSTVAVKVGMGFHASVAASKGAIEGLTLSLAAELAPAKIRVNCIAPSLTDTPLAKNLLSNDEKKEASNKRHPIGRFGTSADIANITTFLLSDESTWITGQVLGVDGGMGSIKMM</sequence>
<keyword evidence="4" id="KW-1185">Reference proteome</keyword>
<dbReference type="PRINTS" id="PR00081">
    <property type="entry name" value="GDHRDH"/>
</dbReference>
<reference evidence="3 4" key="1">
    <citation type="submission" date="2018-05" db="EMBL/GenBank/DDBJ databases">
        <title>Genomic Encyclopedia of Archaeal and Bacterial Type Strains, Phase II (KMG-II): from individual species to whole genera.</title>
        <authorList>
            <person name="Goeker M."/>
        </authorList>
    </citation>
    <scope>NUCLEOTIDE SEQUENCE [LARGE SCALE GENOMIC DNA]</scope>
    <source>
        <strain evidence="3 4">DSM 22214</strain>
    </source>
</reference>
<dbReference type="Pfam" id="PF13561">
    <property type="entry name" value="adh_short_C2"/>
    <property type="match status" value="1"/>
</dbReference>
<dbReference type="GO" id="GO:0016491">
    <property type="term" value="F:oxidoreductase activity"/>
    <property type="evidence" value="ECO:0007669"/>
    <property type="project" value="UniProtKB-KW"/>
</dbReference>
<dbReference type="Gene3D" id="3.40.50.720">
    <property type="entry name" value="NAD(P)-binding Rossmann-like Domain"/>
    <property type="match status" value="1"/>
</dbReference>
<comment type="similarity">
    <text evidence="1">Belongs to the short-chain dehydrogenases/reductases (SDR) family.</text>
</comment>